<organism evidence="2 3">
    <name type="scientific">Aphanomyces invadans</name>
    <dbReference type="NCBI Taxonomy" id="157072"/>
    <lineage>
        <taxon>Eukaryota</taxon>
        <taxon>Sar</taxon>
        <taxon>Stramenopiles</taxon>
        <taxon>Oomycota</taxon>
        <taxon>Saprolegniomycetes</taxon>
        <taxon>Saprolegniales</taxon>
        <taxon>Verrucalvaceae</taxon>
        <taxon>Aphanomyces</taxon>
    </lineage>
</organism>
<dbReference type="AlphaFoldDB" id="A0A3R6VJM0"/>
<keyword evidence="3" id="KW-1185">Reference proteome</keyword>
<evidence type="ECO:0008006" key="4">
    <source>
        <dbReference type="Google" id="ProtNLM"/>
    </source>
</evidence>
<reference evidence="2 3" key="1">
    <citation type="submission" date="2018-08" db="EMBL/GenBank/DDBJ databases">
        <title>Aphanomyces genome sequencing and annotation.</title>
        <authorList>
            <person name="Minardi D."/>
            <person name="Oidtmann B."/>
            <person name="Van Der Giezen M."/>
            <person name="Studholme D.J."/>
        </authorList>
    </citation>
    <scope>NUCLEOTIDE SEQUENCE [LARGE SCALE GENOMIC DNA]</scope>
    <source>
        <strain evidence="2 3">NJM0002</strain>
    </source>
</reference>
<evidence type="ECO:0000313" key="2">
    <source>
        <dbReference type="EMBL" id="RHY27954.1"/>
    </source>
</evidence>
<evidence type="ECO:0000313" key="3">
    <source>
        <dbReference type="Proteomes" id="UP000285060"/>
    </source>
</evidence>
<dbReference type="PANTHER" id="PTHR37558:SF1">
    <property type="entry name" value="HTH CENPB-TYPE DOMAIN-CONTAINING PROTEIN"/>
    <property type="match status" value="1"/>
</dbReference>
<accession>A0A3R6VJM0</accession>
<dbReference type="VEuPathDB" id="FungiDB:H310_10868"/>
<dbReference type="PANTHER" id="PTHR37558">
    <property type="entry name" value="HTH CENPB-TYPE DOMAIN-CONTAINING PROTEIN"/>
    <property type="match status" value="1"/>
</dbReference>
<comment type="caution">
    <text evidence="2">The sequence shown here is derived from an EMBL/GenBank/DDBJ whole genome shotgun (WGS) entry which is preliminary data.</text>
</comment>
<dbReference type="EMBL" id="QUSY01000671">
    <property type="protein sequence ID" value="RHY27954.1"/>
    <property type="molecule type" value="Genomic_DNA"/>
</dbReference>
<sequence>MASTHKRRNFSEDDDIMLLRQDSLEMPFQARRGLVMDRWNAVASALRESSEFSRPKIDAKRACNRIMLLIDAHRNYDKASAQASGVDEDVNEMILLLDDLLAAYDDAKNADQRHADESRELANHSEAMGSLIRAEAMESMGKRKRKNDEDEGVPSGGKLMRVITVMQEQAKVELDFQRERMQKEMEERRIELEERQMEPQLMAEQLRQQQDSLALLMRMMIERN</sequence>
<gene>
    <name evidence="2" type="ORF">DYB32_006405</name>
</gene>
<keyword evidence="1" id="KW-0175">Coiled coil</keyword>
<feature type="coiled-coil region" evidence="1">
    <location>
        <begin position="167"/>
        <end position="198"/>
    </location>
</feature>
<evidence type="ECO:0000256" key="1">
    <source>
        <dbReference type="SAM" id="Coils"/>
    </source>
</evidence>
<proteinExistence type="predicted"/>
<dbReference type="Proteomes" id="UP000285060">
    <property type="component" value="Unassembled WGS sequence"/>
</dbReference>
<protein>
    <recommendedName>
        <fullName evidence="4">Myb-like domain-containing protein</fullName>
    </recommendedName>
</protein>
<name>A0A3R6VJM0_9STRA</name>